<evidence type="ECO:0000256" key="6">
    <source>
        <dbReference type="ARBA" id="ARBA00022519"/>
    </source>
</evidence>
<dbReference type="OrthoDB" id="9794345at2"/>
<evidence type="ECO:0000256" key="5">
    <source>
        <dbReference type="ARBA" id="ARBA00022481"/>
    </source>
</evidence>
<dbReference type="EMBL" id="PIPJ01000001">
    <property type="protein sequence ID" value="RUO23633.1"/>
    <property type="molecule type" value="Genomic_DNA"/>
</dbReference>
<dbReference type="SUPFAM" id="SSF54523">
    <property type="entry name" value="Pili subunits"/>
    <property type="match status" value="1"/>
</dbReference>
<dbReference type="PANTHER" id="PTHR39583:SF2">
    <property type="entry name" value="TYPE II SECRETION SYSTEM PROTEIN J"/>
    <property type="match status" value="1"/>
</dbReference>
<keyword evidence="4" id="KW-1003">Cell membrane</keyword>
<reference evidence="12" key="1">
    <citation type="journal article" date="2018" name="Front. Microbiol.">
        <title>Genome-Based Analysis Reveals the Taxonomy and Diversity of the Family Idiomarinaceae.</title>
        <authorList>
            <person name="Liu Y."/>
            <person name="Lai Q."/>
            <person name="Shao Z."/>
        </authorList>
    </citation>
    <scope>NUCLEOTIDE SEQUENCE [LARGE SCALE GENOMIC DNA]</scope>
    <source>
        <strain evidence="12">GBPy7</strain>
    </source>
</reference>
<dbReference type="Gene3D" id="2.10.70.20">
    <property type="entry name" value="gspk-gspi-gspj complex like domains"/>
    <property type="match status" value="1"/>
</dbReference>
<evidence type="ECO:0000256" key="3">
    <source>
        <dbReference type="ARBA" id="ARBA00021539"/>
    </source>
</evidence>
<dbReference type="NCBIfam" id="TIGR01711">
    <property type="entry name" value="gspJ"/>
    <property type="match status" value="1"/>
</dbReference>
<evidence type="ECO:0000256" key="2">
    <source>
        <dbReference type="ARBA" id="ARBA00011084"/>
    </source>
</evidence>
<dbReference type="GO" id="GO:0015628">
    <property type="term" value="P:protein secretion by the type II secretion system"/>
    <property type="evidence" value="ECO:0007669"/>
    <property type="project" value="InterPro"/>
</dbReference>
<dbReference type="RefSeq" id="WP_126765444.1">
    <property type="nucleotide sequence ID" value="NZ_PIPJ01000001.1"/>
</dbReference>
<dbReference type="Proteomes" id="UP000288395">
    <property type="component" value="Unassembled WGS sequence"/>
</dbReference>
<evidence type="ECO:0000313" key="12">
    <source>
        <dbReference type="Proteomes" id="UP000288395"/>
    </source>
</evidence>
<dbReference type="Gene3D" id="3.10.610.10">
    <property type="entry name" value="GSPII I/J protein-like"/>
    <property type="match status" value="1"/>
</dbReference>
<evidence type="ECO:0000256" key="8">
    <source>
        <dbReference type="ARBA" id="ARBA00022989"/>
    </source>
</evidence>
<dbReference type="PANTHER" id="PTHR39583">
    <property type="entry name" value="TYPE II SECRETION SYSTEM PROTEIN J-RELATED"/>
    <property type="match status" value="1"/>
</dbReference>
<comment type="subcellular location">
    <subcellularLocation>
        <location evidence="1">Cell inner membrane</location>
        <topology evidence="1">Single-pass membrane protein</topology>
    </subcellularLocation>
</comment>
<dbReference type="Pfam" id="PF11612">
    <property type="entry name" value="T2SSJ"/>
    <property type="match status" value="1"/>
</dbReference>
<name>A0A432W390_9GAMM</name>
<dbReference type="AlphaFoldDB" id="A0A432W390"/>
<evidence type="ECO:0000313" key="11">
    <source>
        <dbReference type="EMBL" id="RUO23633.1"/>
    </source>
</evidence>
<keyword evidence="6" id="KW-0997">Cell inner membrane</keyword>
<keyword evidence="5" id="KW-0488">Methylation</keyword>
<sequence length="207" mass="23384">MARELRQRGFTLIEVLVAMSILAIIGLVSAIVLTQMLDSEEVSKARHEQLSELQFAMLTLDRDVRQMVVRTVRANPEESQRYYVTNDADLIDSDSGGLAFVRAGWSNPDMMLPRSELQPVVYRVREGVLQRLYRPFVDDVSGDQSIQNLLSGVESLEVSFLHAGQESDRWTRPNDLPDVVIVRLELASFGSIERWLLTSGEKPEPLP</sequence>
<evidence type="ECO:0000256" key="9">
    <source>
        <dbReference type="ARBA" id="ARBA00023136"/>
    </source>
</evidence>
<evidence type="ECO:0000256" key="1">
    <source>
        <dbReference type="ARBA" id="ARBA00004377"/>
    </source>
</evidence>
<proteinExistence type="inferred from homology"/>
<organism evidence="11 12">
    <name type="scientific">Aliidiomarina iranensis</name>
    <dbReference type="NCBI Taxonomy" id="1434071"/>
    <lineage>
        <taxon>Bacteria</taxon>
        <taxon>Pseudomonadati</taxon>
        <taxon>Pseudomonadota</taxon>
        <taxon>Gammaproteobacteria</taxon>
        <taxon>Alteromonadales</taxon>
        <taxon>Idiomarinaceae</taxon>
        <taxon>Aliidiomarina</taxon>
    </lineage>
</organism>
<accession>A0A432W390</accession>
<keyword evidence="12" id="KW-1185">Reference proteome</keyword>
<comment type="caution">
    <text evidence="11">The sequence shown here is derived from an EMBL/GenBank/DDBJ whole genome shotgun (WGS) entry which is preliminary data.</text>
</comment>
<evidence type="ECO:0000256" key="10">
    <source>
        <dbReference type="SAM" id="Phobius"/>
    </source>
</evidence>
<evidence type="ECO:0000256" key="4">
    <source>
        <dbReference type="ARBA" id="ARBA00022475"/>
    </source>
</evidence>
<dbReference type="Pfam" id="PF07963">
    <property type="entry name" value="N_methyl"/>
    <property type="match status" value="1"/>
</dbReference>
<dbReference type="InterPro" id="IPR012902">
    <property type="entry name" value="N_methyl_site"/>
</dbReference>
<dbReference type="NCBIfam" id="TIGR02532">
    <property type="entry name" value="IV_pilin_GFxxxE"/>
    <property type="match status" value="1"/>
</dbReference>
<feature type="transmembrane region" description="Helical" evidence="10">
    <location>
        <begin position="12"/>
        <end position="33"/>
    </location>
</feature>
<protein>
    <recommendedName>
        <fullName evidence="3">Type II secretion system protein J</fullName>
    </recommendedName>
</protein>
<keyword evidence="7 10" id="KW-0812">Transmembrane</keyword>
<dbReference type="GO" id="GO:0015627">
    <property type="term" value="C:type II protein secretion system complex"/>
    <property type="evidence" value="ECO:0007669"/>
    <property type="project" value="InterPro"/>
</dbReference>
<dbReference type="PROSITE" id="PS00409">
    <property type="entry name" value="PROKAR_NTER_METHYL"/>
    <property type="match status" value="1"/>
</dbReference>
<dbReference type="InterPro" id="IPR045584">
    <property type="entry name" value="Pilin-like"/>
</dbReference>
<comment type="similarity">
    <text evidence="2">Belongs to the GSP J family.</text>
</comment>
<evidence type="ECO:0000256" key="7">
    <source>
        <dbReference type="ARBA" id="ARBA00022692"/>
    </source>
</evidence>
<dbReference type="GO" id="GO:0005886">
    <property type="term" value="C:plasma membrane"/>
    <property type="evidence" value="ECO:0007669"/>
    <property type="project" value="UniProtKB-SubCell"/>
</dbReference>
<gene>
    <name evidence="11" type="primary">gspJ</name>
    <name evidence="11" type="ORF">CWE08_03020</name>
</gene>
<keyword evidence="8 10" id="KW-1133">Transmembrane helix</keyword>
<keyword evidence="9 10" id="KW-0472">Membrane</keyword>
<dbReference type="InterPro" id="IPR010055">
    <property type="entry name" value="T2SS_protein-GspJ"/>
</dbReference>
<dbReference type="InterPro" id="IPR051621">
    <property type="entry name" value="T2SS_protein_J"/>
</dbReference>